<dbReference type="PANTHER" id="PTHR43095">
    <property type="entry name" value="SUGAR KINASE"/>
    <property type="match status" value="1"/>
</dbReference>
<protein>
    <submittedName>
        <fullName evidence="9">Rhamnulokinase</fullName>
    </submittedName>
</protein>
<evidence type="ECO:0000259" key="7">
    <source>
        <dbReference type="Pfam" id="PF00370"/>
    </source>
</evidence>
<dbReference type="PANTHER" id="PTHR43095:SF2">
    <property type="entry name" value="GLUCONOKINASE"/>
    <property type="match status" value="1"/>
</dbReference>
<dbReference type="Pfam" id="PF00370">
    <property type="entry name" value="FGGY_N"/>
    <property type="match status" value="1"/>
</dbReference>
<keyword evidence="3" id="KW-0547">Nucleotide-binding</keyword>
<dbReference type="InterPro" id="IPR018485">
    <property type="entry name" value="FGGY_C"/>
</dbReference>
<evidence type="ECO:0000256" key="3">
    <source>
        <dbReference type="ARBA" id="ARBA00022741"/>
    </source>
</evidence>
<keyword evidence="2" id="KW-0808">Transferase</keyword>
<keyword evidence="4" id="KW-0418">Kinase</keyword>
<accession>A0ABT2TNZ9</accession>
<evidence type="ECO:0000313" key="9">
    <source>
        <dbReference type="EMBL" id="MCU6763955.1"/>
    </source>
</evidence>
<dbReference type="InterPro" id="IPR000577">
    <property type="entry name" value="Carb_kinase_FGGY"/>
</dbReference>
<evidence type="ECO:0000313" key="10">
    <source>
        <dbReference type="Proteomes" id="UP001652409"/>
    </source>
</evidence>
<sequence length="498" mass="56767">MDRKKYVLSFDLGASSGRGIVFSFDGTRMEQICQHRFGNQAVYLNGTAYWDFLYLYQNILEAMIRVGTQYPISSMGIDTWGLDYGVIDSCGRLSGNPVSYRDKRGAAGADLLLRKMTGKELYQRTGTQFLCGNTIYQLFYEIQKHPEQLNNAEAVLMIPDLISYFLTGKKGAEYTIASTTQLLDMKSKQWNFPLISEIGLRKTLFSDIKYPGEDSYTLFSEIQDRTGMKEAKLVTVASHDTASAVLAVPAAEKENFIYISSGTWSVIGIETREPVINEKGFLGNFTNEGGFGKTIRYCRSLTGMWLIQECMRCWKELGQTITYDQMGEGLKDTEEFMCFIYPENEAFQKQCDMPKAIQEYCRKTGQKVPQSQAQIARCIYESLAMNYLETVEILKEQKKADYARIYIVGGGSQAAFLNQCVANATGMQVAAGISEATSYGNAFAQLYHAGEFHSQWEFREMLKREENIRYYEPENKDVWKLMYERYRRVIKNDGGQRI</sequence>
<evidence type="ECO:0000256" key="4">
    <source>
        <dbReference type="ARBA" id="ARBA00022777"/>
    </source>
</evidence>
<keyword evidence="10" id="KW-1185">Reference proteome</keyword>
<dbReference type="InterPro" id="IPR013449">
    <property type="entry name" value="Rhamnulokinase"/>
</dbReference>
<dbReference type="SUPFAM" id="SSF53067">
    <property type="entry name" value="Actin-like ATPase domain"/>
    <property type="match status" value="2"/>
</dbReference>
<comment type="caution">
    <text evidence="9">The sequence shown here is derived from an EMBL/GenBank/DDBJ whole genome shotgun (WGS) entry which is preliminary data.</text>
</comment>
<dbReference type="InterPro" id="IPR018484">
    <property type="entry name" value="FGGY_N"/>
</dbReference>
<dbReference type="EMBL" id="JAOQJL010000001">
    <property type="protein sequence ID" value="MCU6763955.1"/>
    <property type="molecule type" value="Genomic_DNA"/>
</dbReference>
<dbReference type="PIRSF" id="PIRSF000538">
    <property type="entry name" value="GlpK"/>
    <property type="match status" value="1"/>
</dbReference>
<organism evidence="9 10">
    <name type="scientific">Blautia ammoniilytica</name>
    <dbReference type="NCBI Taxonomy" id="2981782"/>
    <lineage>
        <taxon>Bacteria</taxon>
        <taxon>Bacillati</taxon>
        <taxon>Bacillota</taxon>
        <taxon>Clostridia</taxon>
        <taxon>Lachnospirales</taxon>
        <taxon>Lachnospiraceae</taxon>
        <taxon>Blautia</taxon>
    </lineage>
</organism>
<dbReference type="RefSeq" id="WP_158420155.1">
    <property type="nucleotide sequence ID" value="NZ_JAOQJL010000001.1"/>
</dbReference>
<reference evidence="9 10" key="1">
    <citation type="journal article" date="2021" name="ISME Commun">
        <title>Automated analysis of genomic sequences facilitates high-throughput and comprehensive description of bacteria.</title>
        <authorList>
            <person name="Hitch T.C.A."/>
        </authorList>
    </citation>
    <scope>NUCLEOTIDE SEQUENCE [LARGE SCALE GENOMIC DNA]</scope>
    <source>
        <strain evidence="9 10">Sanger_23</strain>
    </source>
</reference>
<evidence type="ECO:0000259" key="8">
    <source>
        <dbReference type="Pfam" id="PF02782"/>
    </source>
</evidence>
<dbReference type="InterPro" id="IPR043129">
    <property type="entry name" value="ATPase_NBD"/>
</dbReference>
<proteinExistence type="inferred from homology"/>
<comment type="similarity">
    <text evidence="1">Belongs to the FGGY kinase family.</text>
</comment>
<evidence type="ECO:0000256" key="2">
    <source>
        <dbReference type="ARBA" id="ARBA00022679"/>
    </source>
</evidence>
<gene>
    <name evidence="9" type="ORF">OCV61_00820</name>
</gene>
<dbReference type="CDD" id="cd07771">
    <property type="entry name" value="ASKHA_NBD_FGGY_RhaB-like"/>
    <property type="match status" value="1"/>
</dbReference>
<dbReference type="Proteomes" id="UP001652409">
    <property type="component" value="Unassembled WGS sequence"/>
</dbReference>
<feature type="domain" description="Carbohydrate kinase FGGY C-terminal" evidence="8">
    <location>
        <begin position="258"/>
        <end position="447"/>
    </location>
</feature>
<feature type="domain" description="Carbohydrate kinase FGGY N-terminal" evidence="7">
    <location>
        <begin position="6"/>
        <end position="246"/>
    </location>
</feature>
<dbReference type="InterPro" id="IPR050406">
    <property type="entry name" value="FGGY_Carb_Kinase"/>
</dbReference>
<keyword evidence="5" id="KW-0067">ATP-binding</keyword>
<evidence type="ECO:0000256" key="5">
    <source>
        <dbReference type="ARBA" id="ARBA00022840"/>
    </source>
</evidence>
<dbReference type="Pfam" id="PF02782">
    <property type="entry name" value="FGGY_C"/>
    <property type="match status" value="1"/>
</dbReference>
<dbReference type="Gene3D" id="3.30.420.40">
    <property type="match status" value="2"/>
</dbReference>
<keyword evidence="6" id="KW-0684">Rhamnose metabolism</keyword>
<evidence type="ECO:0000256" key="1">
    <source>
        <dbReference type="ARBA" id="ARBA00009156"/>
    </source>
</evidence>
<name>A0ABT2TNZ9_9FIRM</name>
<evidence type="ECO:0000256" key="6">
    <source>
        <dbReference type="ARBA" id="ARBA00023308"/>
    </source>
</evidence>